<keyword evidence="1" id="KW-1133">Transmembrane helix</keyword>
<accession>A0AA86RFJ9</accession>
<keyword evidence="1" id="KW-0472">Membrane</keyword>
<evidence type="ECO:0000313" key="4">
    <source>
        <dbReference type="Proteomes" id="UP001642409"/>
    </source>
</evidence>
<organism evidence="2">
    <name type="scientific">Hexamita inflata</name>
    <dbReference type="NCBI Taxonomy" id="28002"/>
    <lineage>
        <taxon>Eukaryota</taxon>
        <taxon>Metamonada</taxon>
        <taxon>Diplomonadida</taxon>
        <taxon>Hexamitidae</taxon>
        <taxon>Hexamitinae</taxon>
        <taxon>Hexamita</taxon>
    </lineage>
</organism>
<feature type="transmembrane region" description="Helical" evidence="1">
    <location>
        <begin position="516"/>
        <end position="541"/>
    </location>
</feature>
<name>A0AA86RFJ9_9EUKA</name>
<dbReference type="EMBL" id="CAXDID020000020">
    <property type="protein sequence ID" value="CAL5986778.1"/>
    <property type="molecule type" value="Genomic_DNA"/>
</dbReference>
<evidence type="ECO:0000313" key="3">
    <source>
        <dbReference type="EMBL" id="CAL5986778.1"/>
    </source>
</evidence>
<keyword evidence="4" id="KW-1185">Reference proteome</keyword>
<comment type="caution">
    <text evidence="2">The sequence shown here is derived from an EMBL/GenBank/DDBJ whole genome shotgun (WGS) entry which is preliminary data.</text>
</comment>
<dbReference type="EMBL" id="CATOUU010001169">
    <property type="protein sequence ID" value="CAI9975547.1"/>
    <property type="molecule type" value="Genomic_DNA"/>
</dbReference>
<evidence type="ECO:0000313" key="2">
    <source>
        <dbReference type="EMBL" id="CAI9975547.1"/>
    </source>
</evidence>
<dbReference type="Proteomes" id="UP001642409">
    <property type="component" value="Unassembled WGS sequence"/>
</dbReference>
<reference evidence="2" key="1">
    <citation type="submission" date="2023-06" db="EMBL/GenBank/DDBJ databases">
        <authorList>
            <person name="Kurt Z."/>
        </authorList>
    </citation>
    <scope>NUCLEOTIDE SEQUENCE</scope>
</reference>
<gene>
    <name evidence="2" type="ORF">HINF_LOCUS63192</name>
    <name evidence="3" type="ORF">HINF_LOCUS9577</name>
</gene>
<reference evidence="3 4" key="2">
    <citation type="submission" date="2024-07" db="EMBL/GenBank/DDBJ databases">
        <authorList>
            <person name="Akdeniz Z."/>
        </authorList>
    </citation>
    <scope>NUCLEOTIDE SEQUENCE [LARGE SCALE GENOMIC DNA]</scope>
</reference>
<keyword evidence="1" id="KW-0812">Transmembrane</keyword>
<dbReference type="AlphaFoldDB" id="A0AA86RFJ9"/>
<proteinExistence type="predicted"/>
<sequence>MWIFLLSLSELTRAEKKTMYNCFTTSADINLFADTLQITVTLTSTKSASCDIPHGVFVSLQIDSLGSYEPSAYVQDFAYDSPQQIRLACTDPVECAKLKAAESGTVVLETKTHATFVPAGSIRVSKGLSSSCFHDNDSFVELYQGAVVLVLYPTFTCKDSIATDNLGQLKLNAISKVKMYITYTDDSMTIHDQLSISLEQDIFVPTTSVLPSSTPIRIRLSNPTISKYFEQTRINGVISKDMILFQANLEFSVPTPTPLKINAQVLMNIYKLTGFTGGYVNFNMLFLQNGYVSFRTMGAQSAAVNTYLKSLQLTSYTFEYIFTMYDVAKTEQFRMRLIDHELTSYQFNGNPSQNQQERFPGQQCDVLIQKLLQIPMTELQIQINYQFYSGDVMVTNYTKQVDKILDSCFSTGDMDYDQKTTRLKMKVNWNEKSVYCQLVKNDAVTIKIMLGNTSQVLQTQDFDFKPGQQNFEITGFNMSLQPQVRIWFYRDGTLLDAVALYDYVVHQDNALLNQEIVTVAIILATNLCFVLAYVLGYFVVVPKIRDLGIRRSKVKIFKPLADEENEV</sequence>
<evidence type="ECO:0000256" key="1">
    <source>
        <dbReference type="SAM" id="Phobius"/>
    </source>
</evidence>
<protein>
    <submittedName>
        <fullName evidence="2">Uncharacterized protein</fullName>
    </submittedName>
</protein>